<evidence type="ECO:0000313" key="1">
    <source>
        <dbReference type="EnsemblPlants" id="ONIVA05G29110.3"/>
    </source>
</evidence>
<dbReference type="Proteomes" id="UP000006591">
    <property type="component" value="Chromosome 5"/>
</dbReference>
<name>A0A0E0HIZ3_ORYNI</name>
<dbReference type="EnsemblPlants" id="ONIVA05G29110.3">
    <property type="protein sequence ID" value="ONIVA05G29110.3"/>
    <property type="gene ID" value="ONIVA05G29110"/>
</dbReference>
<dbReference type="HOGENOM" id="CLU_2501801_0_0_1"/>
<dbReference type="AlphaFoldDB" id="A0A0E0HIZ3"/>
<organism evidence="1">
    <name type="scientific">Oryza nivara</name>
    <name type="common">Indian wild rice</name>
    <name type="synonym">Oryza sativa f. spontanea</name>
    <dbReference type="NCBI Taxonomy" id="4536"/>
    <lineage>
        <taxon>Eukaryota</taxon>
        <taxon>Viridiplantae</taxon>
        <taxon>Streptophyta</taxon>
        <taxon>Embryophyta</taxon>
        <taxon>Tracheophyta</taxon>
        <taxon>Spermatophyta</taxon>
        <taxon>Magnoliopsida</taxon>
        <taxon>Liliopsida</taxon>
        <taxon>Poales</taxon>
        <taxon>Poaceae</taxon>
        <taxon>BOP clade</taxon>
        <taxon>Oryzoideae</taxon>
        <taxon>Oryzeae</taxon>
        <taxon>Oryzinae</taxon>
        <taxon>Oryza</taxon>
    </lineage>
</organism>
<dbReference type="Gramene" id="ONIVA05G29110.3">
    <property type="protein sequence ID" value="ONIVA05G29110.3"/>
    <property type="gene ID" value="ONIVA05G29110"/>
</dbReference>
<reference evidence="1" key="2">
    <citation type="submission" date="2018-04" db="EMBL/GenBank/DDBJ databases">
        <title>OnivRS2 (Oryza nivara Reference Sequence Version 2).</title>
        <authorList>
            <person name="Zhang J."/>
            <person name="Kudrna D."/>
            <person name="Lee S."/>
            <person name="Talag J."/>
            <person name="Rajasekar S."/>
            <person name="Welchert J."/>
            <person name="Hsing Y.-I."/>
            <person name="Wing R.A."/>
        </authorList>
    </citation>
    <scope>NUCLEOTIDE SEQUENCE [LARGE SCALE GENOMIC DNA]</scope>
    <source>
        <strain evidence="1">SL10</strain>
    </source>
</reference>
<reference evidence="1" key="1">
    <citation type="submission" date="2015-04" db="UniProtKB">
        <authorList>
            <consortium name="EnsemblPlants"/>
        </authorList>
    </citation>
    <scope>IDENTIFICATION</scope>
    <source>
        <strain evidence="1">SL10</strain>
    </source>
</reference>
<protein>
    <submittedName>
        <fullName evidence="1">Glucose-1-phosphate adenylyltransferase</fullName>
    </submittedName>
</protein>
<accession>A0A0E0HIZ3</accession>
<sequence>MASGGWGEEKNVKAKGTVGGSTYVYREFSRSPPSPTWGGRNAKRNEALPCHLRLTNASLAFGASVFDFAAISTNLSSLTPFRSLEP</sequence>
<proteinExistence type="predicted"/>
<keyword evidence="2" id="KW-1185">Reference proteome</keyword>
<evidence type="ECO:0000313" key="2">
    <source>
        <dbReference type="Proteomes" id="UP000006591"/>
    </source>
</evidence>